<keyword evidence="1" id="KW-0805">Transcription regulation</keyword>
<feature type="domain" description="HTH araC/xylS-type" evidence="5">
    <location>
        <begin position="187"/>
        <end position="285"/>
    </location>
</feature>
<dbReference type="PANTHER" id="PTHR46796:SF6">
    <property type="entry name" value="ARAC SUBFAMILY"/>
    <property type="match status" value="1"/>
</dbReference>
<dbReference type="EMBL" id="JACIJG010000019">
    <property type="protein sequence ID" value="MBB5703850.1"/>
    <property type="molecule type" value="Genomic_DNA"/>
</dbReference>
<evidence type="ECO:0000313" key="7">
    <source>
        <dbReference type="Proteomes" id="UP000555546"/>
    </source>
</evidence>
<sequence length="290" mass="32520">MGAVTKESTRFLRENGRGSDANKESSVASRTSSLRYQVTQPGWADYEAHTTFVIVALENCRNLRWFVKGREQRKTSCSSGTVFVVSAGVRLSICWPKAVAILSGLIEINTVNGAYDPSDKQNSIIRFLNKQCLQVGRLIREAVDSETETDTHYLDALLAAFARLLSHGASYDRPQRDYVGLSAQACRKIEVYLSENFAKPVSVPDMAELLGISSGHFTTCFRRSFGRTPHQYVMALRLDEAERRLRHTDMTIGEVAASLSFSSQSHLTTALQKHRNLTPGELRRRRYADH</sequence>
<feature type="region of interest" description="Disordered" evidence="4">
    <location>
        <begin position="1"/>
        <end position="26"/>
    </location>
</feature>
<dbReference type="PROSITE" id="PS01124">
    <property type="entry name" value="HTH_ARAC_FAMILY_2"/>
    <property type="match status" value="1"/>
</dbReference>
<dbReference type="AlphaFoldDB" id="A0A7W9B072"/>
<comment type="caution">
    <text evidence="6">The sequence shown here is derived from an EMBL/GenBank/DDBJ whole genome shotgun (WGS) entry which is preliminary data.</text>
</comment>
<gene>
    <name evidence="6" type="ORF">FHS76_003763</name>
</gene>
<dbReference type="InterPro" id="IPR050204">
    <property type="entry name" value="AraC_XylS_family_regulators"/>
</dbReference>
<dbReference type="SMART" id="SM00342">
    <property type="entry name" value="HTH_ARAC"/>
    <property type="match status" value="1"/>
</dbReference>
<dbReference type="RefSeq" id="WP_183656307.1">
    <property type="nucleotide sequence ID" value="NZ_JACIJG010000019.1"/>
</dbReference>
<dbReference type="GO" id="GO:0003700">
    <property type="term" value="F:DNA-binding transcription factor activity"/>
    <property type="evidence" value="ECO:0007669"/>
    <property type="project" value="InterPro"/>
</dbReference>
<dbReference type="SUPFAM" id="SSF46689">
    <property type="entry name" value="Homeodomain-like"/>
    <property type="match status" value="2"/>
</dbReference>
<accession>A0A7W9B072</accession>
<evidence type="ECO:0000256" key="4">
    <source>
        <dbReference type="SAM" id="MobiDB-lite"/>
    </source>
</evidence>
<dbReference type="InterPro" id="IPR009057">
    <property type="entry name" value="Homeodomain-like_sf"/>
</dbReference>
<protein>
    <submittedName>
        <fullName evidence="6">AraC family transcriptional regulator</fullName>
    </submittedName>
</protein>
<dbReference type="Proteomes" id="UP000555546">
    <property type="component" value="Unassembled WGS sequence"/>
</dbReference>
<organism evidence="6 7">
    <name type="scientific">Brucella daejeonensis</name>
    <dbReference type="NCBI Taxonomy" id="659015"/>
    <lineage>
        <taxon>Bacteria</taxon>
        <taxon>Pseudomonadati</taxon>
        <taxon>Pseudomonadota</taxon>
        <taxon>Alphaproteobacteria</taxon>
        <taxon>Hyphomicrobiales</taxon>
        <taxon>Brucellaceae</taxon>
        <taxon>Brucella/Ochrobactrum group</taxon>
        <taxon>Brucella</taxon>
    </lineage>
</organism>
<proteinExistence type="predicted"/>
<evidence type="ECO:0000256" key="3">
    <source>
        <dbReference type="ARBA" id="ARBA00023163"/>
    </source>
</evidence>
<keyword evidence="2" id="KW-0238">DNA-binding</keyword>
<reference evidence="6 7" key="1">
    <citation type="submission" date="2020-08" db="EMBL/GenBank/DDBJ databases">
        <title>Genomic Encyclopedia of Type Strains, Phase IV (KMG-IV): sequencing the most valuable type-strain genomes for metagenomic binning, comparative biology and taxonomic classification.</title>
        <authorList>
            <person name="Goeker M."/>
        </authorList>
    </citation>
    <scope>NUCLEOTIDE SEQUENCE [LARGE SCALE GENOMIC DNA]</scope>
    <source>
        <strain evidence="6 7">DSM 26944</strain>
    </source>
</reference>
<dbReference type="InterPro" id="IPR018060">
    <property type="entry name" value="HTH_AraC"/>
</dbReference>
<name>A0A7W9B072_9HYPH</name>
<evidence type="ECO:0000259" key="5">
    <source>
        <dbReference type="PROSITE" id="PS01124"/>
    </source>
</evidence>
<dbReference type="Pfam" id="PF12833">
    <property type="entry name" value="HTH_18"/>
    <property type="match status" value="1"/>
</dbReference>
<dbReference type="GO" id="GO:0043565">
    <property type="term" value="F:sequence-specific DNA binding"/>
    <property type="evidence" value="ECO:0007669"/>
    <property type="project" value="InterPro"/>
</dbReference>
<evidence type="ECO:0000256" key="2">
    <source>
        <dbReference type="ARBA" id="ARBA00023125"/>
    </source>
</evidence>
<dbReference type="PANTHER" id="PTHR46796">
    <property type="entry name" value="HTH-TYPE TRANSCRIPTIONAL ACTIVATOR RHAS-RELATED"/>
    <property type="match status" value="1"/>
</dbReference>
<dbReference type="Gene3D" id="1.10.10.60">
    <property type="entry name" value="Homeodomain-like"/>
    <property type="match status" value="1"/>
</dbReference>
<feature type="compositionally biased region" description="Basic and acidic residues" evidence="4">
    <location>
        <begin position="7"/>
        <end position="23"/>
    </location>
</feature>
<evidence type="ECO:0000256" key="1">
    <source>
        <dbReference type="ARBA" id="ARBA00023015"/>
    </source>
</evidence>
<keyword evidence="3" id="KW-0804">Transcription</keyword>
<evidence type="ECO:0000313" key="6">
    <source>
        <dbReference type="EMBL" id="MBB5703850.1"/>
    </source>
</evidence>
<keyword evidence="7" id="KW-1185">Reference proteome</keyword>